<accession>A0A2T2XCN0</accession>
<comment type="catalytic activity">
    <reaction evidence="1">
        <text>an N-(ADP-alpha-D-ribosyl)-thymidine in DNA + H2O = a thymidine in DNA + ADP-D-ribose</text>
        <dbReference type="Rhea" id="RHEA:71655"/>
        <dbReference type="Rhea" id="RHEA-COMP:13556"/>
        <dbReference type="Rhea" id="RHEA-COMP:18051"/>
        <dbReference type="ChEBI" id="CHEBI:15377"/>
        <dbReference type="ChEBI" id="CHEBI:57967"/>
        <dbReference type="ChEBI" id="CHEBI:137386"/>
        <dbReference type="ChEBI" id="CHEBI:191199"/>
    </reaction>
    <physiologicalReaction direction="left-to-right" evidence="1">
        <dbReference type="Rhea" id="RHEA:71656"/>
    </physiologicalReaction>
</comment>
<dbReference type="InterPro" id="IPR043472">
    <property type="entry name" value="Macro_dom-like"/>
</dbReference>
<dbReference type="Gene3D" id="3.40.220.10">
    <property type="entry name" value="Leucine Aminopeptidase, subunit E, domain 1"/>
    <property type="match status" value="1"/>
</dbReference>
<comment type="caution">
    <text evidence="4">The sequence shown here is derived from an EMBL/GenBank/DDBJ whole genome shotgun (WGS) entry which is preliminary data.</text>
</comment>
<feature type="region of interest" description="Disordered" evidence="2">
    <location>
        <begin position="1"/>
        <end position="21"/>
    </location>
</feature>
<dbReference type="Proteomes" id="UP000242972">
    <property type="component" value="Unassembled WGS sequence"/>
</dbReference>
<dbReference type="PANTHER" id="PTHR12521:SF0">
    <property type="entry name" value="ADP-RIBOSE GLYCOHYDROLASE OARD1"/>
    <property type="match status" value="1"/>
</dbReference>
<evidence type="ECO:0000256" key="2">
    <source>
        <dbReference type="SAM" id="MobiDB-lite"/>
    </source>
</evidence>
<reference evidence="4 5" key="1">
    <citation type="journal article" date="2014" name="BMC Genomics">
        <title>Comparison of environmental and isolate Sulfobacillus genomes reveals diverse carbon, sulfur, nitrogen, and hydrogen metabolisms.</title>
        <authorList>
            <person name="Justice N.B."/>
            <person name="Norman A."/>
            <person name="Brown C.T."/>
            <person name="Singh A."/>
            <person name="Thomas B.C."/>
            <person name="Banfield J.F."/>
        </authorList>
    </citation>
    <scope>NUCLEOTIDE SEQUENCE [LARGE SCALE GENOMIC DNA]</scope>
    <source>
        <strain evidence="4">AMDSBA4</strain>
    </source>
</reference>
<proteinExistence type="predicted"/>
<feature type="domain" description="Macro" evidence="3">
    <location>
        <begin position="41"/>
        <end position="199"/>
    </location>
</feature>
<protein>
    <recommendedName>
        <fullName evidence="3">Macro domain-containing protein</fullName>
    </recommendedName>
</protein>
<dbReference type="InterPro" id="IPR050892">
    <property type="entry name" value="ADP-ribose_metab_enzymes"/>
</dbReference>
<dbReference type="SMART" id="SM00506">
    <property type="entry name" value="A1pp"/>
    <property type="match status" value="1"/>
</dbReference>
<dbReference type="EMBL" id="PXYW01000049">
    <property type="protein sequence ID" value="PSR32207.1"/>
    <property type="molecule type" value="Genomic_DNA"/>
</dbReference>
<dbReference type="CDD" id="cd02901">
    <property type="entry name" value="Macro_Poa1p-like"/>
    <property type="match status" value="1"/>
</dbReference>
<dbReference type="PANTHER" id="PTHR12521">
    <property type="entry name" value="PROTEIN C6ORF130"/>
    <property type="match status" value="1"/>
</dbReference>
<dbReference type="Pfam" id="PF01661">
    <property type="entry name" value="Macro"/>
    <property type="match status" value="1"/>
</dbReference>
<evidence type="ECO:0000313" key="5">
    <source>
        <dbReference type="Proteomes" id="UP000242972"/>
    </source>
</evidence>
<organism evidence="4 5">
    <name type="scientific">Sulfobacillus benefaciens</name>
    <dbReference type="NCBI Taxonomy" id="453960"/>
    <lineage>
        <taxon>Bacteria</taxon>
        <taxon>Bacillati</taxon>
        <taxon>Bacillota</taxon>
        <taxon>Clostridia</taxon>
        <taxon>Eubacteriales</taxon>
        <taxon>Clostridiales Family XVII. Incertae Sedis</taxon>
        <taxon>Sulfobacillus</taxon>
    </lineage>
</organism>
<dbReference type="AlphaFoldDB" id="A0A2T2XCN0"/>
<evidence type="ECO:0000313" key="4">
    <source>
        <dbReference type="EMBL" id="PSR32207.1"/>
    </source>
</evidence>
<dbReference type="SUPFAM" id="SSF52949">
    <property type="entry name" value="Macro domain-like"/>
    <property type="match status" value="1"/>
</dbReference>
<dbReference type="InterPro" id="IPR002589">
    <property type="entry name" value="Macro_dom"/>
</dbReference>
<sequence length="199" mass="22340">MPSPTGWRNIPTRRGRIPTNPMSCSIPRKCRRWRNGFASPPTTSVWWKAGRNMIIHMRGSLFDTPAQTLVNPVNTVGVMGKGLALQFKQRDPAMFADYRRACQQGAIALGRPYLYRSPHGPWVVQFPTKRHWRDRSRLSDIAEGLRCLADHCDSWGITSLAVPALGCGLGGLDWYAVRPLIVRALSPLTIPVWIVAPDR</sequence>
<name>A0A2T2XCN0_9FIRM</name>
<gene>
    <name evidence="4" type="ORF">C7B46_15440</name>
</gene>
<dbReference type="GO" id="GO:0140291">
    <property type="term" value="P:peptidyl-glutamate ADP-deribosylation"/>
    <property type="evidence" value="ECO:0007669"/>
    <property type="project" value="TreeGrafter"/>
</dbReference>
<evidence type="ECO:0000256" key="1">
    <source>
        <dbReference type="ARBA" id="ARBA00035885"/>
    </source>
</evidence>
<evidence type="ECO:0000259" key="3">
    <source>
        <dbReference type="PROSITE" id="PS51154"/>
    </source>
</evidence>
<dbReference type="PROSITE" id="PS51154">
    <property type="entry name" value="MACRO"/>
    <property type="match status" value="1"/>
</dbReference>